<keyword evidence="8 17" id="KW-0521">NADP</keyword>
<organism evidence="22 23">
    <name type="scientific">Defluviitalea raffinosedens</name>
    <dbReference type="NCBI Taxonomy" id="1450156"/>
    <lineage>
        <taxon>Bacteria</taxon>
        <taxon>Bacillati</taxon>
        <taxon>Bacillota</taxon>
        <taxon>Clostridia</taxon>
        <taxon>Lachnospirales</taxon>
        <taxon>Defluviitaleaceae</taxon>
        <taxon>Defluviitalea</taxon>
    </lineage>
</organism>
<keyword evidence="9 18" id="KW-0630">Potassium</keyword>
<dbReference type="InterPro" id="IPR000631">
    <property type="entry name" value="CARKD"/>
</dbReference>
<evidence type="ECO:0000256" key="3">
    <source>
        <dbReference type="ARBA" id="ARBA00006001"/>
    </source>
</evidence>
<evidence type="ECO:0000313" key="23">
    <source>
        <dbReference type="Proteomes" id="UP000483018"/>
    </source>
</evidence>
<dbReference type="GO" id="GO:0110051">
    <property type="term" value="P:metabolite repair"/>
    <property type="evidence" value="ECO:0007669"/>
    <property type="project" value="TreeGrafter"/>
</dbReference>
<keyword evidence="11 18" id="KW-0413">Isomerase</keyword>
<evidence type="ECO:0000256" key="5">
    <source>
        <dbReference type="ARBA" id="ARBA00022723"/>
    </source>
</evidence>
<evidence type="ECO:0000256" key="11">
    <source>
        <dbReference type="ARBA" id="ARBA00023235"/>
    </source>
</evidence>
<feature type="binding site" evidence="17">
    <location>
        <position position="337"/>
    </location>
    <ligand>
        <name>(6S)-NADPHX</name>
        <dbReference type="ChEBI" id="CHEBI:64076"/>
    </ligand>
</feature>
<dbReference type="GO" id="GO:0052856">
    <property type="term" value="F:NAD(P)HX epimerase activity"/>
    <property type="evidence" value="ECO:0007669"/>
    <property type="project" value="UniProtKB-UniRule"/>
</dbReference>
<dbReference type="PANTHER" id="PTHR12592">
    <property type="entry name" value="ATP-DEPENDENT (S)-NAD(P)H-HYDRATE DEHYDRATASE FAMILY MEMBER"/>
    <property type="match status" value="1"/>
</dbReference>
<comment type="catalytic activity">
    <reaction evidence="2 18 19">
        <text>(6R)-NADPHX = (6S)-NADPHX</text>
        <dbReference type="Rhea" id="RHEA:32227"/>
        <dbReference type="ChEBI" id="CHEBI:64076"/>
        <dbReference type="ChEBI" id="CHEBI:64077"/>
        <dbReference type="EC" id="5.1.99.6"/>
    </reaction>
</comment>
<evidence type="ECO:0000256" key="14">
    <source>
        <dbReference type="ARBA" id="ARBA00025153"/>
    </source>
</evidence>
<evidence type="ECO:0000256" key="13">
    <source>
        <dbReference type="ARBA" id="ARBA00023268"/>
    </source>
</evidence>
<comment type="cofactor">
    <cofactor evidence="18 19">
        <name>K(+)</name>
        <dbReference type="ChEBI" id="CHEBI:29103"/>
    </cofactor>
    <text evidence="18 19">Binds 1 potassium ion per subunit.</text>
</comment>
<comment type="catalytic activity">
    <reaction evidence="1 18 19">
        <text>(6R)-NADHX = (6S)-NADHX</text>
        <dbReference type="Rhea" id="RHEA:32215"/>
        <dbReference type="ChEBI" id="CHEBI:64074"/>
        <dbReference type="ChEBI" id="CHEBI:64075"/>
        <dbReference type="EC" id="5.1.99.6"/>
    </reaction>
</comment>
<dbReference type="Pfam" id="PF01256">
    <property type="entry name" value="Carb_kinase"/>
    <property type="match status" value="1"/>
</dbReference>
<evidence type="ECO:0000256" key="15">
    <source>
        <dbReference type="ARBA" id="ARBA00048238"/>
    </source>
</evidence>
<dbReference type="Gene3D" id="3.40.50.10260">
    <property type="entry name" value="YjeF N-terminal domain"/>
    <property type="match status" value="1"/>
</dbReference>
<dbReference type="PIRSF" id="PIRSF017184">
    <property type="entry name" value="Nnr"/>
    <property type="match status" value="1"/>
</dbReference>
<dbReference type="PROSITE" id="PS51383">
    <property type="entry name" value="YJEF_C_3"/>
    <property type="match status" value="1"/>
</dbReference>
<evidence type="ECO:0000256" key="8">
    <source>
        <dbReference type="ARBA" id="ARBA00022857"/>
    </source>
</evidence>
<accession>A0A7C8LF64</accession>
<feature type="binding site" evidence="17">
    <location>
        <position position="455"/>
    </location>
    <ligand>
        <name>(6S)-NADPHX</name>
        <dbReference type="ChEBI" id="CHEBI:64076"/>
    </ligand>
</feature>
<dbReference type="GO" id="GO:0046496">
    <property type="term" value="P:nicotinamide nucleotide metabolic process"/>
    <property type="evidence" value="ECO:0007669"/>
    <property type="project" value="UniProtKB-UniRule"/>
</dbReference>
<feature type="domain" description="YjeF N-terminal" evidence="21">
    <location>
        <begin position="9"/>
        <end position="222"/>
    </location>
</feature>
<sequence>MKVCSGKEMKQIDETAIHKIGIPGIVLMENAVLAVVNEIKKDLQNIPKANVVIFCGQGNNGGDGLGVARHLHNCGMDVTIIFIGDPLLLKDDARTNYNIAEKLQIPKIILNKDALIDDQIATLIEKSDLIVDAIFGTGLSKPVSGIFNDLIDLINFYGKYILAIDIPSGIDSETGAIMGNAVKAHKTVTLALPKIGLYVYPGTEYVGELVIADIGIPKEVIDHAQLKMNVLREEEVNSFIPPRFPRSNKGTYGRVQVMAGSKGMTGAAALTCQGAFRSGAGLVSLGVPESITDILQEKLTEVITVAVHDEDGKFCRESFDDIKPYLKKATVIAAGPGIGQGPQVTEFMRRLIKHARIPLVIDADGINAIAKNIDMLRNLKVPVVLTPHPGEMGRLINKSTEEVLANPIDTVREFCHKWHVILVLKDAKTIIGDPDGQIYINLTGNPGMSTAGAGDVLTGIIAGLIGQGLNPYKAAVLGTFIHGKAGDLAAADLGQHGMLAGDICNYVPKAMKLYYPSS</sequence>
<dbReference type="FunFam" id="3.40.50.10260:FF:000003">
    <property type="entry name" value="Multifunctional fusion protein"/>
    <property type="match status" value="1"/>
</dbReference>
<name>A0A7C8LF64_9FIRM</name>
<keyword evidence="23" id="KW-1185">Reference proteome</keyword>
<comment type="subunit">
    <text evidence="17">Homotetramer.</text>
</comment>
<dbReference type="HAMAP" id="MF_01966">
    <property type="entry name" value="NADHX_epimerase"/>
    <property type="match status" value="1"/>
</dbReference>
<comment type="similarity">
    <text evidence="18">Belongs to the NnrE/AIBP family.</text>
</comment>
<comment type="caution">
    <text evidence="18">Lacks conserved residue(s) required for the propagation of feature annotation.</text>
</comment>
<dbReference type="NCBIfam" id="TIGR00196">
    <property type="entry name" value="yjeF_cterm"/>
    <property type="match status" value="1"/>
</dbReference>
<comment type="function">
    <text evidence="14 19">Bifunctional enzyme that catalyzes the epimerization of the S- and R-forms of NAD(P)HX and the dehydration of the S-form of NAD(P)HX at the expense of ADP, which is converted to AMP. This allows the repair of both epimers of NAD(P)HX, a damaged form of NAD(P)H that is a result of enzymatic or heat-dependent hydration.</text>
</comment>
<dbReference type="InterPro" id="IPR029056">
    <property type="entry name" value="Ribokinase-like"/>
</dbReference>
<dbReference type="RefSeq" id="WP_158739648.1">
    <property type="nucleotide sequence ID" value="NZ_JAFBEP010000001.1"/>
</dbReference>
<dbReference type="NCBIfam" id="TIGR00197">
    <property type="entry name" value="yjeF_nterm"/>
    <property type="match status" value="1"/>
</dbReference>
<feature type="binding site" evidence="18">
    <location>
        <position position="60"/>
    </location>
    <ligand>
        <name>K(+)</name>
        <dbReference type="ChEBI" id="CHEBI:29103"/>
    </ligand>
</feature>
<feature type="domain" description="YjeF C-terminal" evidence="20">
    <location>
        <begin position="232"/>
        <end position="514"/>
    </location>
</feature>
<gene>
    <name evidence="17" type="primary">nnrD</name>
    <name evidence="18" type="synonym">nnrE</name>
    <name evidence="22" type="ORF">GND95_04435</name>
</gene>
<evidence type="ECO:0000256" key="12">
    <source>
        <dbReference type="ARBA" id="ARBA00023239"/>
    </source>
</evidence>
<evidence type="ECO:0000256" key="2">
    <source>
        <dbReference type="ARBA" id="ARBA00000909"/>
    </source>
</evidence>
<comment type="similarity">
    <text evidence="3 19">In the N-terminal section; belongs to the NnrE/AIBP family.</text>
</comment>
<dbReference type="GO" id="GO:0052855">
    <property type="term" value="F:ADP-dependent NAD(P)H-hydrate dehydratase activity"/>
    <property type="evidence" value="ECO:0007669"/>
    <property type="project" value="UniProtKB-UniRule"/>
</dbReference>
<protein>
    <recommendedName>
        <fullName evidence="19">Bifunctional NAD(P)H-hydrate repair enzyme</fullName>
    </recommendedName>
    <alternativeName>
        <fullName evidence="19">Nicotinamide nucleotide repair protein</fullName>
    </alternativeName>
    <domain>
        <recommendedName>
            <fullName evidence="19">ADP-dependent (S)-NAD(P)H-hydrate dehydratase</fullName>
            <ecNumber evidence="19">4.2.1.136</ecNumber>
        </recommendedName>
        <alternativeName>
            <fullName evidence="19">ADP-dependent NAD(P)HX dehydratase</fullName>
        </alternativeName>
    </domain>
    <domain>
        <recommendedName>
            <fullName evidence="19">NAD(P)H-hydrate epimerase</fullName>
            <ecNumber evidence="19">5.1.99.6</ecNumber>
        </recommendedName>
    </domain>
</protein>
<keyword evidence="10 17" id="KW-0520">NAD</keyword>
<dbReference type="PROSITE" id="PS51385">
    <property type="entry name" value="YJEF_N"/>
    <property type="match status" value="1"/>
</dbReference>
<dbReference type="PANTHER" id="PTHR12592:SF0">
    <property type="entry name" value="ATP-DEPENDENT (S)-NAD(P)H-HYDRATE DEHYDRATASE"/>
    <property type="match status" value="1"/>
</dbReference>
<evidence type="ECO:0000256" key="18">
    <source>
        <dbReference type="HAMAP-Rule" id="MF_01966"/>
    </source>
</evidence>
<keyword evidence="6 17" id="KW-0547">Nucleotide-binding</keyword>
<feature type="binding site" evidence="17">
    <location>
        <position position="267"/>
    </location>
    <ligand>
        <name>(6S)-NADPHX</name>
        <dbReference type="ChEBI" id="CHEBI:64076"/>
    </ligand>
</feature>
<dbReference type="HAMAP" id="MF_01965">
    <property type="entry name" value="NADHX_dehydratase"/>
    <property type="match status" value="1"/>
</dbReference>
<dbReference type="GO" id="GO:0005524">
    <property type="term" value="F:ATP binding"/>
    <property type="evidence" value="ECO:0007669"/>
    <property type="project" value="UniProtKB-UniRule"/>
</dbReference>
<comment type="catalytic activity">
    <reaction evidence="15 17 19">
        <text>(6S)-NADHX + ADP = AMP + phosphate + NADH + H(+)</text>
        <dbReference type="Rhea" id="RHEA:32223"/>
        <dbReference type="ChEBI" id="CHEBI:15378"/>
        <dbReference type="ChEBI" id="CHEBI:43474"/>
        <dbReference type="ChEBI" id="CHEBI:57945"/>
        <dbReference type="ChEBI" id="CHEBI:64074"/>
        <dbReference type="ChEBI" id="CHEBI:456215"/>
        <dbReference type="ChEBI" id="CHEBI:456216"/>
        <dbReference type="EC" id="4.2.1.136"/>
    </reaction>
</comment>
<dbReference type="SUPFAM" id="SSF64153">
    <property type="entry name" value="YjeF N-terminal domain-like"/>
    <property type="match status" value="1"/>
</dbReference>
<comment type="catalytic activity">
    <reaction evidence="16 17 19">
        <text>(6S)-NADPHX + ADP = AMP + phosphate + NADPH + H(+)</text>
        <dbReference type="Rhea" id="RHEA:32235"/>
        <dbReference type="ChEBI" id="CHEBI:15378"/>
        <dbReference type="ChEBI" id="CHEBI:43474"/>
        <dbReference type="ChEBI" id="CHEBI:57783"/>
        <dbReference type="ChEBI" id="CHEBI:64076"/>
        <dbReference type="ChEBI" id="CHEBI:456215"/>
        <dbReference type="ChEBI" id="CHEBI:456216"/>
        <dbReference type="EC" id="4.2.1.136"/>
    </reaction>
</comment>
<evidence type="ECO:0000259" key="20">
    <source>
        <dbReference type="PROSITE" id="PS51383"/>
    </source>
</evidence>
<dbReference type="EC" id="5.1.99.6" evidence="19"/>
<dbReference type="Pfam" id="PF03853">
    <property type="entry name" value="YjeF_N"/>
    <property type="match status" value="1"/>
</dbReference>
<dbReference type="Gene3D" id="3.40.1190.20">
    <property type="match status" value="1"/>
</dbReference>
<keyword evidence="5 18" id="KW-0479">Metal-binding</keyword>
<dbReference type="InterPro" id="IPR030677">
    <property type="entry name" value="Nnr"/>
</dbReference>
<comment type="similarity">
    <text evidence="4 19">In the C-terminal section; belongs to the NnrD/CARKD family.</text>
</comment>
<feature type="binding site" evidence="18">
    <location>
        <position position="132"/>
    </location>
    <ligand>
        <name>K(+)</name>
        <dbReference type="ChEBI" id="CHEBI:29103"/>
    </ligand>
</feature>
<evidence type="ECO:0000256" key="19">
    <source>
        <dbReference type="PIRNR" id="PIRNR017184"/>
    </source>
</evidence>
<feature type="binding site" evidence="18">
    <location>
        <position position="165"/>
    </location>
    <ligand>
        <name>(6S)-NADPHX</name>
        <dbReference type="ChEBI" id="CHEBI:64076"/>
    </ligand>
</feature>
<comment type="similarity">
    <text evidence="17">Belongs to the NnrD/CARKD family.</text>
</comment>
<evidence type="ECO:0000256" key="10">
    <source>
        <dbReference type="ARBA" id="ARBA00023027"/>
    </source>
</evidence>
<dbReference type="Proteomes" id="UP000483018">
    <property type="component" value="Unassembled WGS sequence"/>
</dbReference>
<evidence type="ECO:0000256" key="4">
    <source>
        <dbReference type="ARBA" id="ARBA00009524"/>
    </source>
</evidence>
<evidence type="ECO:0000256" key="16">
    <source>
        <dbReference type="ARBA" id="ARBA00049209"/>
    </source>
</evidence>
<dbReference type="PROSITE" id="PS01050">
    <property type="entry name" value="YJEF_C_2"/>
    <property type="match status" value="1"/>
</dbReference>
<feature type="binding site" evidence="17">
    <location>
        <begin position="425"/>
        <end position="429"/>
    </location>
    <ligand>
        <name>AMP</name>
        <dbReference type="ChEBI" id="CHEBI:456215"/>
    </ligand>
</feature>
<dbReference type="InterPro" id="IPR036652">
    <property type="entry name" value="YjeF_N_dom_sf"/>
</dbReference>
<evidence type="ECO:0000256" key="17">
    <source>
        <dbReference type="HAMAP-Rule" id="MF_01965"/>
    </source>
</evidence>
<comment type="function">
    <text evidence="17">Catalyzes the dehydration of the S-form of NAD(P)HX at the expense of ADP, which is converted to AMP. Together with NAD(P)HX epimerase, which catalyzes the epimerization of the S- and R-forms, the enzyme allows the repair of both epimers of NAD(P)HX, a damaged form of NAD(P)H that is a result of enzymatic or heat-dependent hydration.</text>
</comment>
<dbReference type="EC" id="4.2.1.136" evidence="19"/>
<proteinExistence type="inferred from homology"/>
<evidence type="ECO:0000256" key="9">
    <source>
        <dbReference type="ARBA" id="ARBA00022958"/>
    </source>
</evidence>
<feature type="binding site" evidence="18">
    <location>
        <begin position="136"/>
        <end position="142"/>
    </location>
    <ligand>
        <name>(6S)-NADPHX</name>
        <dbReference type="ChEBI" id="CHEBI:64076"/>
    </ligand>
</feature>
<dbReference type="SUPFAM" id="SSF53613">
    <property type="entry name" value="Ribokinase-like"/>
    <property type="match status" value="1"/>
</dbReference>
<keyword evidence="13" id="KW-0511">Multifunctional enzyme</keyword>
<comment type="caution">
    <text evidence="22">The sequence shown here is derived from an EMBL/GenBank/DDBJ whole genome shotgun (WGS) entry which is preliminary data.</text>
</comment>
<keyword evidence="12 17" id="KW-0456">Lyase</keyword>
<feature type="binding site" evidence="18">
    <location>
        <position position="168"/>
    </location>
    <ligand>
        <name>K(+)</name>
        <dbReference type="ChEBI" id="CHEBI:29103"/>
    </ligand>
</feature>
<reference evidence="22 23" key="1">
    <citation type="submission" date="2019-12" db="EMBL/GenBank/DDBJ databases">
        <title>Defluviitalea raffinosedens, isolated from a biogas fermenter, genome sequencing and characterization.</title>
        <authorList>
            <person name="Rettenmaier R."/>
            <person name="Schneider M."/>
            <person name="Neuhaus K."/>
            <person name="Liebl W."/>
            <person name="Zverlov V."/>
        </authorList>
    </citation>
    <scope>NUCLEOTIDE SEQUENCE [LARGE SCALE GENOMIC DNA]</scope>
    <source>
        <strain evidence="22 23">249c-K6</strain>
    </source>
</reference>
<feature type="binding site" evidence="18">
    <location>
        <begin position="59"/>
        <end position="63"/>
    </location>
    <ligand>
        <name>(6S)-NADPHX</name>
        <dbReference type="ChEBI" id="CHEBI:64076"/>
    </ligand>
</feature>
<dbReference type="CDD" id="cd01171">
    <property type="entry name" value="YXKO-related"/>
    <property type="match status" value="1"/>
</dbReference>
<comment type="cofactor">
    <cofactor evidence="17">
        <name>Mg(2+)</name>
        <dbReference type="ChEBI" id="CHEBI:18420"/>
    </cofactor>
</comment>
<feature type="binding site" evidence="17">
    <location>
        <position position="454"/>
    </location>
    <ligand>
        <name>AMP</name>
        <dbReference type="ChEBI" id="CHEBI:456215"/>
    </ligand>
</feature>
<dbReference type="AlphaFoldDB" id="A0A7C8LF64"/>
<comment type="function">
    <text evidence="18">Catalyzes the epimerization of the S- and R-forms of NAD(P)HX, a damaged form of NAD(P)H that is a result of enzymatic or heat-dependent hydration. This is a prerequisite for the S-specific NAD(P)H-hydrate dehydratase to allow the repair of both epimers of NAD(P)HX.</text>
</comment>
<feature type="binding site" evidence="17">
    <location>
        <position position="388"/>
    </location>
    <ligand>
        <name>(6S)-NADPHX</name>
        <dbReference type="ChEBI" id="CHEBI:64076"/>
    </ligand>
</feature>
<dbReference type="EMBL" id="WSLF01000003">
    <property type="protein sequence ID" value="KAE9635400.1"/>
    <property type="molecule type" value="Genomic_DNA"/>
</dbReference>
<evidence type="ECO:0000313" key="22">
    <source>
        <dbReference type="EMBL" id="KAE9635400.1"/>
    </source>
</evidence>
<dbReference type="InterPro" id="IPR017953">
    <property type="entry name" value="Carbohydrate_kinase_pred_CS"/>
</dbReference>
<evidence type="ECO:0000256" key="1">
    <source>
        <dbReference type="ARBA" id="ARBA00000013"/>
    </source>
</evidence>
<dbReference type="OrthoDB" id="9806925at2"/>
<dbReference type="InterPro" id="IPR004443">
    <property type="entry name" value="YjeF_N_dom"/>
</dbReference>
<evidence type="ECO:0000256" key="7">
    <source>
        <dbReference type="ARBA" id="ARBA00022840"/>
    </source>
</evidence>
<dbReference type="GO" id="GO:0046872">
    <property type="term" value="F:metal ion binding"/>
    <property type="evidence" value="ECO:0007669"/>
    <property type="project" value="UniProtKB-UniRule"/>
</dbReference>
<evidence type="ECO:0000256" key="6">
    <source>
        <dbReference type="ARBA" id="ARBA00022741"/>
    </source>
</evidence>
<keyword evidence="7 17" id="KW-0067">ATP-binding</keyword>
<evidence type="ECO:0000259" key="21">
    <source>
        <dbReference type="PROSITE" id="PS51385"/>
    </source>
</evidence>